<evidence type="ECO:0000256" key="4">
    <source>
        <dbReference type="ARBA" id="ARBA00022853"/>
    </source>
</evidence>
<protein>
    <recommendedName>
        <fullName evidence="8">Vacuolar import and degradation protein 21</fullName>
    </recommendedName>
</protein>
<dbReference type="InterPro" id="IPR017930">
    <property type="entry name" value="Myb_dom"/>
</dbReference>
<feature type="region of interest" description="Disordered" evidence="9">
    <location>
        <begin position="576"/>
        <end position="610"/>
    </location>
</feature>
<evidence type="ECO:0000259" key="10">
    <source>
        <dbReference type="PROSITE" id="PS50090"/>
    </source>
</evidence>
<feature type="compositionally biased region" description="Polar residues" evidence="9">
    <location>
        <begin position="586"/>
        <end position="595"/>
    </location>
</feature>
<dbReference type="SMART" id="SM00717">
    <property type="entry name" value="SANT"/>
    <property type="match status" value="1"/>
</dbReference>
<dbReference type="STRING" id="486041.B0D3R4"/>
<dbReference type="GO" id="GO:0003682">
    <property type="term" value="F:chromatin binding"/>
    <property type="evidence" value="ECO:0007669"/>
    <property type="project" value="TreeGrafter"/>
</dbReference>
<feature type="region of interest" description="Disordered" evidence="9">
    <location>
        <begin position="1290"/>
        <end position="1313"/>
    </location>
</feature>
<feature type="region of interest" description="Disordered" evidence="9">
    <location>
        <begin position="135"/>
        <end position="204"/>
    </location>
</feature>
<dbReference type="PROSITE" id="PS51204">
    <property type="entry name" value="HSA"/>
    <property type="match status" value="1"/>
</dbReference>
<keyword evidence="14" id="KW-1185">Reference proteome</keyword>
<feature type="region of interest" description="Disordered" evidence="9">
    <location>
        <begin position="1084"/>
        <end position="1121"/>
    </location>
</feature>
<feature type="compositionally biased region" description="Acidic residues" evidence="9">
    <location>
        <begin position="597"/>
        <end position="606"/>
    </location>
</feature>
<evidence type="ECO:0000313" key="13">
    <source>
        <dbReference type="EMBL" id="EDR10974.1"/>
    </source>
</evidence>
<feature type="region of interest" description="Disordered" evidence="9">
    <location>
        <begin position="1148"/>
        <end position="1172"/>
    </location>
</feature>
<feature type="compositionally biased region" description="Low complexity" evidence="9">
    <location>
        <begin position="695"/>
        <end position="712"/>
    </location>
</feature>
<dbReference type="HOGENOM" id="CLU_006074_0_0_1"/>
<dbReference type="Pfam" id="PF07529">
    <property type="entry name" value="HSA"/>
    <property type="match status" value="1"/>
</dbReference>
<keyword evidence="5" id="KW-0234">DNA repair</keyword>
<dbReference type="GeneID" id="6073658"/>
<evidence type="ECO:0000313" key="14">
    <source>
        <dbReference type="Proteomes" id="UP000001194"/>
    </source>
</evidence>
<evidence type="ECO:0000256" key="5">
    <source>
        <dbReference type="ARBA" id="ARBA00023204"/>
    </source>
</evidence>
<dbReference type="Pfam" id="PF13921">
    <property type="entry name" value="Myb_DNA-bind_6"/>
    <property type="match status" value="1"/>
</dbReference>
<dbReference type="PANTHER" id="PTHR46459">
    <property type="entry name" value="E1A-BINDING PROTEIN P400-RELATED"/>
    <property type="match status" value="1"/>
</dbReference>
<feature type="domain" description="HSA" evidence="11">
    <location>
        <begin position="495"/>
        <end position="593"/>
    </location>
</feature>
<feature type="region of interest" description="Disordered" evidence="9">
    <location>
        <begin position="1207"/>
        <end position="1261"/>
    </location>
</feature>
<dbReference type="CDD" id="cd00167">
    <property type="entry name" value="SANT"/>
    <property type="match status" value="1"/>
</dbReference>
<evidence type="ECO:0000256" key="2">
    <source>
        <dbReference type="ARBA" id="ARBA00008913"/>
    </source>
</evidence>
<evidence type="ECO:0000256" key="8">
    <source>
        <dbReference type="ARBA" id="ARBA00029670"/>
    </source>
</evidence>
<dbReference type="Proteomes" id="UP000001194">
    <property type="component" value="Unassembled WGS sequence"/>
</dbReference>
<dbReference type="KEGG" id="lbc:LACBIDRAFT_316023"/>
<comment type="subcellular location">
    <subcellularLocation>
        <location evidence="1">Nucleus</location>
    </subcellularLocation>
</comment>
<evidence type="ECO:0000259" key="11">
    <source>
        <dbReference type="PROSITE" id="PS51204"/>
    </source>
</evidence>
<dbReference type="GO" id="GO:0035267">
    <property type="term" value="C:NuA4 histone acetyltransferase complex"/>
    <property type="evidence" value="ECO:0007669"/>
    <property type="project" value="TreeGrafter"/>
</dbReference>
<feature type="region of interest" description="Disordered" evidence="9">
    <location>
        <begin position="1028"/>
        <end position="1050"/>
    </location>
</feature>
<feature type="compositionally biased region" description="Polar residues" evidence="9">
    <location>
        <begin position="981"/>
        <end position="997"/>
    </location>
</feature>
<feature type="compositionally biased region" description="Low complexity" evidence="9">
    <location>
        <begin position="1290"/>
        <end position="1307"/>
    </location>
</feature>
<dbReference type="EMBL" id="DS547096">
    <property type="protein sequence ID" value="EDR10974.1"/>
    <property type="molecule type" value="Genomic_DNA"/>
</dbReference>
<keyword evidence="4" id="KW-0156">Chromatin regulator</keyword>
<evidence type="ECO:0000259" key="12">
    <source>
        <dbReference type="PROSITE" id="PS51294"/>
    </source>
</evidence>
<feature type="compositionally biased region" description="Low complexity" evidence="9">
    <location>
        <begin position="135"/>
        <end position="148"/>
    </location>
</feature>
<keyword evidence="3" id="KW-0227">DNA damage</keyword>
<reference evidence="13 14" key="1">
    <citation type="journal article" date="2008" name="Nature">
        <title>The genome of Laccaria bicolor provides insights into mycorrhizal symbiosis.</title>
        <authorList>
            <person name="Martin F."/>
            <person name="Aerts A."/>
            <person name="Ahren D."/>
            <person name="Brun A."/>
            <person name="Danchin E.G.J."/>
            <person name="Duchaussoy F."/>
            <person name="Gibon J."/>
            <person name="Kohler A."/>
            <person name="Lindquist E."/>
            <person name="Pereda V."/>
            <person name="Salamov A."/>
            <person name="Shapiro H.J."/>
            <person name="Wuyts J."/>
            <person name="Blaudez D."/>
            <person name="Buee M."/>
            <person name="Brokstein P."/>
            <person name="Canbaeck B."/>
            <person name="Cohen D."/>
            <person name="Courty P.E."/>
            <person name="Coutinho P.M."/>
            <person name="Delaruelle C."/>
            <person name="Detter J.C."/>
            <person name="Deveau A."/>
            <person name="DiFazio S."/>
            <person name="Duplessis S."/>
            <person name="Fraissinet-Tachet L."/>
            <person name="Lucic E."/>
            <person name="Frey-Klett P."/>
            <person name="Fourrey C."/>
            <person name="Feussner I."/>
            <person name="Gay G."/>
            <person name="Grimwood J."/>
            <person name="Hoegger P.J."/>
            <person name="Jain P."/>
            <person name="Kilaru S."/>
            <person name="Labbe J."/>
            <person name="Lin Y.C."/>
            <person name="Legue V."/>
            <person name="Le Tacon F."/>
            <person name="Marmeisse R."/>
            <person name="Melayah D."/>
            <person name="Montanini B."/>
            <person name="Muratet M."/>
            <person name="Nehls U."/>
            <person name="Niculita-Hirzel H."/>
            <person name="Oudot-Le Secq M.P."/>
            <person name="Peter M."/>
            <person name="Quesneville H."/>
            <person name="Rajashekar B."/>
            <person name="Reich M."/>
            <person name="Rouhier N."/>
            <person name="Schmutz J."/>
            <person name="Yin T."/>
            <person name="Chalot M."/>
            <person name="Henrissat B."/>
            <person name="Kuees U."/>
            <person name="Lucas S."/>
            <person name="Van de Peer Y."/>
            <person name="Podila G.K."/>
            <person name="Polle A."/>
            <person name="Pukkila P.J."/>
            <person name="Richardson P.M."/>
            <person name="Rouze P."/>
            <person name="Sanders I.R."/>
            <person name="Stajich J.E."/>
            <person name="Tunlid A."/>
            <person name="Tuskan G."/>
            <person name="Grigoriev I.V."/>
        </authorList>
    </citation>
    <scope>NUCLEOTIDE SEQUENCE [LARGE SCALE GENOMIC DNA]</scope>
    <source>
        <strain evidence="14">S238N-H82 / ATCC MYA-4686</strain>
    </source>
</reference>
<dbReference type="PROSITE" id="PS51294">
    <property type="entry name" value="HTH_MYB"/>
    <property type="match status" value="1"/>
</dbReference>
<evidence type="ECO:0000256" key="6">
    <source>
        <dbReference type="ARBA" id="ARBA00023242"/>
    </source>
</evidence>
<feature type="domain" description="Myb-like" evidence="10">
    <location>
        <begin position="893"/>
        <end position="944"/>
    </location>
</feature>
<evidence type="ECO:0000256" key="7">
    <source>
        <dbReference type="ARBA" id="ARBA00025178"/>
    </source>
</evidence>
<dbReference type="InParanoid" id="B0D3R4"/>
<comment type="function">
    <text evidence="7">Component of the NuA4 histone acetyltransferase complex which is involved in transcriptional activation of selected genes principally by acetylation of nucleosomal histone H4 and H2A. The NuA4 complex is also involved in DNA repair.</text>
</comment>
<dbReference type="InterPro" id="IPR014012">
    <property type="entry name" value="HSA_dom"/>
</dbReference>
<dbReference type="InterPro" id="IPR009057">
    <property type="entry name" value="Homeodomain-like_sf"/>
</dbReference>
<feature type="compositionally biased region" description="Polar residues" evidence="9">
    <location>
        <begin position="656"/>
        <end position="690"/>
    </location>
</feature>
<feature type="region of interest" description="Disordered" evidence="9">
    <location>
        <begin position="980"/>
        <end position="1002"/>
    </location>
</feature>
<evidence type="ECO:0000256" key="3">
    <source>
        <dbReference type="ARBA" id="ARBA00022763"/>
    </source>
</evidence>
<dbReference type="SMART" id="SM00573">
    <property type="entry name" value="HSA"/>
    <property type="match status" value="1"/>
</dbReference>
<feature type="region of interest" description="Disordered" evidence="9">
    <location>
        <begin position="408"/>
        <end position="427"/>
    </location>
</feature>
<sequence>MTESSRAVLIKERVAQLHAISARRNELLRQMYHLIQQRNNVGALLPTEAQEEDEPGLHKFLQRFDLTRNGNASIANLTEDEWSPIPLVVDQDSKAAIFILPDLTSLTPQCETTYDQFQTFSPNLASYSVPPLGASPESKLPLSLESTLQVSSSKPQLAEESEEDHDKSSIPILDESLGAPTSVSPSSTSPAEIDAHKEKLPPVSPVTFKSTKEEAADIQDVTMEEDGVPVQLPSATSITQLSTTIQEPVESMDVDEDHRDFHAAMNPEGNREDIREDEITVVSGVRHSQALELDATSEEVLINSLSDSNYSEGNEDPELLSTAVTHSLSTLRPISLAPVLTRPPQRPIIIATPSAPPINDQLFQLDMATLPELSMGQTSPPHPHYQSSTRYTLPPINVLPPEFVRKAKTLKQRKRDKEREKTEGKKEKEDLLPLGLNRWAATLSANPVWKKVSRASKCLNSRDWAVAMTELRLIRTLDRVEFLKDGGRWSFRQPKKQRGVGGLAKTHWDYLMDEMKWMRIDFREERKWKMALAYALSTAVLEWHAMDSWEERILCGVCVKWKSSYSSTEAFEDDGEAMDIDDTQPQKKSLVSVNYGSDDDDDDEQDKDAQSVVDPLEPAAMIEDALDTASHLIDGVGENTVQPKMEDFDDLSALQNESETTNESIQGMPTPSQSNVSTDVATGLKSTSHNPVLGSKSSSQSSSGDSDPVGSSVKAIKPIKYGLLRENIAYADDEKLFLNSNDVTQSSNEMPNYESAHSLDLDALFPDLQPLCLLDVTPATVGIEGKKKLGKNSDRDDPNKRIEETTYTKLYPTDKFMFAKPTLIGPLLPSKRWKDSTWLPMEEMPVVPDSDGPMKIPDDSGNDLFDVRSSNGPAILAFQVAKDKGKRGVDHIWSASDDTLLRSLSDKYPNNWALIAECFNGSRLTTPTDRRSASDCLERWKEKWGPEMRQRPLEIVQAPLEETVVPSTPSQMTTRGVKRLASSSVSSQNAPIINSGSEPKKRRRHLLLQDSMRKAAKKRVELAQKMVAGQRKTPAIHETHGQYSKMPKLTPAELSRMKAEKDARDVQDLALARRRQEELARQNLLREQSQRIGVPPVPATQAPLSQQQPQPQPQQQQQQQQQLSQIQQSQIQHLQQLQLMHQATQAQRVNSAGSLSNARPGVGGSSRISTPSLATNNRLGLTAQQVMQLQAIGGGSAILSGHLPTNHQFTKRDATNSPSQASPPHGPVVPPSGVNSPRPEQTNHVQGPQVPGSGIARPTSSLGNQYYPATAAYIPDQVTVALRLQMLQQQQLLQQQQQAQQQHQQAQGFPNSS</sequence>
<feature type="domain" description="HTH myb-type" evidence="12">
    <location>
        <begin position="893"/>
        <end position="948"/>
    </location>
</feature>
<dbReference type="SUPFAM" id="SSF46689">
    <property type="entry name" value="Homeodomain-like"/>
    <property type="match status" value="1"/>
</dbReference>
<evidence type="ECO:0000256" key="1">
    <source>
        <dbReference type="ARBA" id="ARBA00004123"/>
    </source>
</evidence>
<feature type="region of interest" description="Disordered" evidence="9">
    <location>
        <begin position="656"/>
        <end position="712"/>
    </location>
</feature>
<dbReference type="GO" id="GO:0006281">
    <property type="term" value="P:DNA repair"/>
    <property type="evidence" value="ECO:0007669"/>
    <property type="project" value="UniProtKB-KW"/>
</dbReference>
<name>B0D3R4_LACBS</name>
<proteinExistence type="inferred from homology"/>
<dbReference type="RefSeq" id="XP_001878275.1">
    <property type="nucleotide sequence ID" value="XM_001878240.1"/>
</dbReference>
<dbReference type="PROSITE" id="PS50090">
    <property type="entry name" value="MYB_LIKE"/>
    <property type="match status" value="1"/>
</dbReference>
<organism evidence="14">
    <name type="scientific">Laccaria bicolor (strain S238N-H82 / ATCC MYA-4686)</name>
    <name type="common">Bicoloured deceiver</name>
    <name type="synonym">Laccaria laccata var. bicolor</name>
    <dbReference type="NCBI Taxonomy" id="486041"/>
    <lineage>
        <taxon>Eukaryota</taxon>
        <taxon>Fungi</taxon>
        <taxon>Dikarya</taxon>
        <taxon>Basidiomycota</taxon>
        <taxon>Agaricomycotina</taxon>
        <taxon>Agaricomycetes</taxon>
        <taxon>Agaricomycetidae</taxon>
        <taxon>Agaricales</taxon>
        <taxon>Agaricineae</taxon>
        <taxon>Hydnangiaceae</taxon>
        <taxon>Laccaria</taxon>
    </lineage>
</organism>
<dbReference type="Gene3D" id="1.10.10.60">
    <property type="entry name" value="Homeodomain-like"/>
    <property type="match status" value="1"/>
</dbReference>
<feature type="compositionally biased region" description="Polar residues" evidence="9">
    <location>
        <begin position="1148"/>
        <end position="1157"/>
    </location>
</feature>
<feature type="compositionally biased region" description="Basic and acidic residues" evidence="9">
    <location>
        <begin position="415"/>
        <end position="427"/>
    </location>
</feature>
<comment type="similarity">
    <text evidence="2">Belongs to the EAF1 family.</text>
</comment>
<dbReference type="GO" id="GO:0005634">
    <property type="term" value="C:nucleus"/>
    <property type="evidence" value="ECO:0007669"/>
    <property type="project" value="UniProtKB-SubCell"/>
</dbReference>
<gene>
    <name evidence="13" type="ORF">LACBIDRAFT_316023</name>
</gene>
<accession>B0D3R4</accession>
<dbReference type="GO" id="GO:0006325">
    <property type="term" value="P:chromatin organization"/>
    <property type="evidence" value="ECO:0007669"/>
    <property type="project" value="UniProtKB-KW"/>
</dbReference>
<dbReference type="PANTHER" id="PTHR46459:SF1">
    <property type="entry name" value="E1A-BINDING PROTEIN P400"/>
    <property type="match status" value="1"/>
</dbReference>
<feature type="compositionally biased region" description="Low complexity" evidence="9">
    <location>
        <begin position="1099"/>
        <end position="1121"/>
    </location>
</feature>
<dbReference type="OrthoDB" id="5364245at2759"/>
<evidence type="ECO:0000256" key="9">
    <source>
        <dbReference type="SAM" id="MobiDB-lite"/>
    </source>
</evidence>
<keyword evidence="6" id="KW-0539">Nucleus</keyword>
<feature type="compositionally biased region" description="Low complexity" evidence="9">
    <location>
        <begin position="180"/>
        <end position="190"/>
    </location>
</feature>
<dbReference type="InterPro" id="IPR001005">
    <property type="entry name" value="SANT/Myb"/>
</dbReference>